<dbReference type="GO" id="GO:0000155">
    <property type="term" value="F:phosphorelay sensor kinase activity"/>
    <property type="evidence" value="ECO:0007669"/>
    <property type="project" value="InterPro"/>
</dbReference>
<keyword evidence="13" id="KW-1185">Reference proteome</keyword>
<dbReference type="InterPro" id="IPR036890">
    <property type="entry name" value="HATPase_C_sf"/>
</dbReference>
<dbReference type="GO" id="GO:0016020">
    <property type="term" value="C:membrane"/>
    <property type="evidence" value="ECO:0007669"/>
    <property type="project" value="InterPro"/>
</dbReference>
<feature type="transmembrane region" description="Helical" evidence="9">
    <location>
        <begin position="131"/>
        <end position="148"/>
    </location>
</feature>
<dbReference type="GO" id="GO:0005524">
    <property type="term" value="F:ATP binding"/>
    <property type="evidence" value="ECO:0007669"/>
    <property type="project" value="UniProtKB-KW"/>
</dbReference>
<feature type="transmembrane region" description="Helical" evidence="9">
    <location>
        <begin position="108"/>
        <end position="125"/>
    </location>
</feature>
<dbReference type="EMBL" id="FOKA01000020">
    <property type="protein sequence ID" value="SFB39050.1"/>
    <property type="molecule type" value="Genomic_DNA"/>
</dbReference>
<dbReference type="InterPro" id="IPR050482">
    <property type="entry name" value="Sensor_HK_TwoCompSys"/>
</dbReference>
<dbReference type="InterPro" id="IPR003594">
    <property type="entry name" value="HATPase_dom"/>
</dbReference>
<comment type="catalytic activity">
    <reaction evidence="1">
        <text>ATP + protein L-histidine = ADP + protein N-phospho-L-histidine.</text>
        <dbReference type="EC" id="2.7.13.3"/>
    </reaction>
</comment>
<feature type="domain" description="Signal transduction histidine kinase subgroup 3 dimerisation and phosphoacceptor" evidence="11">
    <location>
        <begin position="180"/>
        <end position="244"/>
    </location>
</feature>
<keyword evidence="8" id="KW-0902">Two-component regulatory system</keyword>
<evidence type="ECO:0000256" key="7">
    <source>
        <dbReference type="ARBA" id="ARBA00022840"/>
    </source>
</evidence>
<keyword evidence="9" id="KW-0812">Transmembrane</keyword>
<dbReference type="GO" id="GO:0046983">
    <property type="term" value="F:protein dimerization activity"/>
    <property type="evidence" value="ECO:0007669"/>
    <property type="project" value="InterPro"/>
</dbReference>
<evidence type="ECO:0000256" key="5">
    <source>
        <dbReference type="ARBA" id="ARBA00022741"/>
    </source>
</evidence>
<evidence type="ECO:0000313" key="13">
    <source>
        <dbReference type="Proteomes" id="UP000199012"/>
    </source>
</evidence>
<accession>A0A1I1ART3</accession>
<feature type="transmembrane region" description="Helical" evidence="9">
    <location>
        <begin position="77"/>
        <end position="96"/>
    </location>
</feature>
<keyword evidence="9" id="KW-1133">Transmembrane helix</keyword>
<evidence type="ECO:0000256" key="3">
    <source>
        <dbReference type="ARBA" id="ARBA00022553"/>
    </source>
</evidence>
<keyword evidence="3" id="KW-0597">Phosphoprotein</keyword>
<evidence type="ECO:0000259" key="11">
    <source>
        <dbReference type="Pfam" id="PF07730"/>
    </source>
</evidence>
<name>A0A1I1ART3_9CELL</name>
<dbReference type="Gene3D" id="3.30.565.10">
    <property type="entry name" value="Histidine kinase-like ATPase, C-terminal domain"/>
    <property type="match status" value="1"/>
</dbReference>
<dbReference type="Proteomes" id="UP000199012">
    <property type="component" value="Unassembled WGS sequence"/>
</dbReference>
<feature type="transmembrane region" description="Helical" evidence="9">
    <location>
        <begin position="12"/>
        <end position="30"/>
    </location>
</feature>
<dbReference type="Pfam" id="PF02518">
    <property type="entry name" value="HATPase_c"/>
    <property type="match status" value="1"/>
</dbReference>
<keyword evidence="4" id="KW-0808">Transferase</keyword>
<evidence type="ECO:0000256" key="6">
    <source>
        <dbReference type="ARBA" id="ARBA00022777"/>
    </source>
</evidence>
<sequence>MRARWTRPTRWLTATAAAVLLAGAGVLEVLSEPSTGDVRTPALAWAVLAGAAVLLAPLQPLLALVVAVAAAVLNLSLGLHAAGGAHLVVMLVLLAWTGAAVRPRRSAAALAAVCLVFVGLSLIALGSVWEAVFYTVIYTVGWLVGLLLRRERERAGQLRRLAAELAAQREASARAAVVEERARIARELHDAVAHSVSVMVLQVGAVRHRLDDRTAERDVLLAVEALGRQSVDELRRLVGILRADDAGPEPLAPQPSLARLEELLDPVRAAGLDVTVGVDGTPVALPPGLDLSAYRVLQEALTNVLRHAPGARARVRLRWTPDELVVGVEDDGAPVTSSVASSVSPAVPDRAPVAAAVGHAGADGTLGAAPSRRGGGHGLATMRERATAFGGAVDAGPRAEGGFAVTARFPLPRGRR</sequence>
<dbReference type="SUPFAM" id="SSF55874">
    <property type="entry name" value="ATPase domain of HSP90 chaperone/DNA topoisomerase II/histidine kinase"/>
    <property type="match status" value="1"/>
</dbReference>
<dbReference type="AlphaFoldDB" id="A0A1I1ART3"/>
<dbReference type="RefSeq" id="WP_175499596.1">
    <property type="nucleotide sequence ID" value="NZ_BONM01000033.1"/>
</dbReference>
<evidence type="ECO:0000259" key="10">
    <source>
        <dbReference type="Pfam" id="PF02518"/>
    </source>
</evidence>
<dbReference type="EC" id="2.7.13.3" evidence="2"/>
<evidence type="ECO:0000256" key="1">
    <source>
        <dbReference type="ARBA" id="ARBA00000085"/>
    </source>
</evidence>
<evidence type="ECO:0000313" key="12">
    <source>
        <dbReference type="EMBL" id="SFB39050.1"/>
    </source>
</evidence>
<gene>
    <name evidence="12" type="ORF">SAMN05421867_12014</name>
</gene>
<evidence type="ECO:0000256" key="4">
    <source>
        <dbReference type="ARBA" id="ARBA00022679"/>
    </source>
</evidence>
<dbReference type="PANTHER" id="PTHR24421">
    <property type="entry name" value="NITRATE/NITRITE SENSOR PROTEIN NARX-RELATED"/>
    <property type="match status" value="1"/>
</dbReference>
<dbReference type="STRING" id="988821.SAMN05421867_12014"/>
<feature type="transmembrane region" description="Helical" evidence="9">
    <location>
        <begin position="42"/>
        <end position="71"/>
    </location>
</feature>
<organism evidence="12 13">
    <name type="scientific">Cellulomonas marina</name>
    <dbReference type="NCBI Taxonomy" id="988821"/>
    <lineage>
        <taxon>Bacteria</taxon>
        <taxon>Bacillati</taxon>
        <taxon>Actinomycetota</taxon>
        <taxon>Actinomycetes</taxon>
        <taxon>Micrococcales</taxon>
        <taxon>Cellulomonadaceae</taxon>
        <taxon>Cellulomonas</taxon>
    </lineage>
</organism>
<dbReference type="PANTHER" id="PTHR24421:SF10">
    <property type="entry name" value="NITRATE_NITRITE SENSOR PROTEIN NARQ"/>
    <property type="match status" value="1"/>
</dbReference>
<keyword evidence="5" id="KW-0547">Nucleotide-binding</keyword>
<evidence type="ECO:0000256" key="9">
    <source>
        <dbReference type="SAM" id="Phobius"/>
    </source>
</evidence>
<dbReference type="Pfam" id="PF07730">
    <property type="entry name" value="HisKA_3"/>
    <property type="match status" value="1"/>
</dbReference>
<evidence type="ECO:0000256" key="8">
    <source>
        <dbReference type="ARBA" id="ARBA00023012"/>
    </source>
</evidence>
<proteinExistence type="predicted"/>
<keyword evidence="7" id="KW-0067">ATP-binding</keyword>
<reference evidence="12 13" key="1">
    <citation type="submission" date="2016-10" db="EMBL/GenBank/DDBJ databases">
        <authorList>
            <person name="de Groot N.N."/>
        </authorList>
    </citation>
    <scope>NUCLEOTIDE SEQUENCE [LARGE SCALE GENOMIC DNA]</scope>
    <source>
        <strain evidence="12 13">CGMCC 4.6945</strain>
    </source>
</reference>
<protein>
    <recommendedName>
        <fullName evidence="2">histidine kinase</fullName>
        <ecNumber evidence="2">2.7.13.3</ecNumber>
    </recommendedName>
</protein>
<feature type="domain" description="Histidine kinase/HSP90-like ATPase" evidence="10">
    <location>
        <begin position="292"/>
        <end position="412"/>
    </location>
</feature>
<dbReference type="InterPro" id="IPR011712">
    <property type="entry name" value="Sig_transdc_His_kin_sub3_dim/P"/>
</dbReference>
<dbReference type="CDD" id="cd16917">
    <property type="entry name" value="HATPase_UhpB-NarQ-NarX-like"/>
    <property type="match status" value="1"/>
</dbReference>
<keyword evidence="6 12" id="KW-0418">Kinase</keyword>
<dbReference type="Gene3D" id="1.20.5.1930">
    <property type="match status" value="1"/>
</dbReference>
<keyword evidence="9" id="KW-0472">Membrane</keyword>
<evidence type="ECO:0000256" key="2">
    <source>
        <dbReference type="ARBA" id="ARBA00012438"/>
    </source>
</evidence>